<protein>
    <submittedName>
        <fullName evidence="1">Uncharacterized protein</fullName>
    </submittedName>
</protein>
<dbReference type="AlphaFoldDB" id="A0A2S9MBF5"/>
<proteinExistence type="predicted"/>
<dbReference type="Proteomes" id="UP000238982">
    <property type="component" value="Unassembled WGS sequence"/>
</dbReference>
<dbReference type="EMBL" id="PVGH01000107">
    <property type="protein sequence ID" value="PRF54666.1"/>
    <property type="molecule type" value="Genomic_DNA"/>
</dbReference>
<organism evidence="1 2">
    <name type="scientific">Burkholderia multivorans</name>
    <dbReference type="NCBI Taxonomy" id="87883"/>
    <lineage>
        <taxon>Bacteria</taxon>
        <taxon>Pseudomonadati</taxon>
        <taxon>Pseudomonadota</taxon>
        <taxon>Betaproteobacteria</taxon>
        <taxon>Burkholderiales</taxon>
        <taxon>Burkholderiaceae</taxon>
        <taxon>Burkholderia</taxon>
        <taxon>Burkholderia cepacia complex</taxon>
    </lineage>
</organism>
<gene>
    <name evidence="1" type="ORF">C6Q15_28295</name>
</gene>
<evidence type="ECO:0000313" key="1">
    <source>
        <dbReference type="EMBL" id="PRF54666.1"/>
    </source>
</evidence>
<accession>A0A2S9MBF5</accession>
<comment type="caution">
    <text evidence="1">The sequence shown here is derived from an EMBL/GenBank/DDBJ whole genome shotgun (WGS) entry which is preliminary data.</text>
</comment>
<name>A0A2S9MBF5_9BURK</name>
<reference evidence="1 2" key="1">
    <citation type="submission" date="2018-03" db="EMBL/GenBank/DDBJ databases">
        <authorList>
            <person name="Keele B.F."/>
        </authorList>
    </citation>
    <scope>NUCLEOTIDE SEQUENCE [LARGE SCALE GENOMIC DNA]</scope>
    <source>
        <strain evidence="1 2">AU19729</strain>
    </source>
</reference>
<evidence type="ECO:0000313" key="2">
    <source>
        <dbReference type="Proteomes" id="UP000238982"/>
    </source>
</evidence>
<sequence>MIGKTYKEVVAALSVTEDKGDCCGWSDHAVADCLKDLEGKDAAVLVQVVKIEYDEIDSDRVALNFIFDLGDKKGLILGHELSAGSGSGWHYGAHCTLHFNGEEIASASW</sequence>